<dbReference type="InterPro" id="IPR036890">
    <property type="entry name" value="HATPase_C_sf"/>
</dbReference>
<feature type="domain" description="Response regulatory" evidence="9">
    <location>
        <begin position="565"/>
        <end position="679"/>
    </location>
</feature>
<reference evidence="10 11" key="1">
    <citation type="submission" date="2019-03" db="EMBL/GenBank/DDBJ databases">
        <title>Flavobacterium AR-3-4 sp. nov. isolated from arctic soil.</title>
        <authorList>
            <person name="Chaudhary D.K."/>
        </authorList>
    </citation>
    <scope>NUCLEOTIDE SEQUENCE [LARGE SCALE GENOMIC DNA]</scope>
    <source>
        <strain evidence="10 11">AR-3-4</strain>
    </source>
</reference>
<dbReference type="Pfam" id="PF02518">
    <property type="entry name" value="HATPase_c"/>
    <property type="match status" value="1"/>
</dbReference>
<evidence type="ECO:0000259" key="8">
    <source>
        <dbReference type="SMART" id="SM00388"/>
    </source>
</evidence>
<dbReference type="PRINTS" id="PR00344">
    <property type="entry name" value="BCTRLSENSOR"/>
</dbReference>
<feature type="transmembrane region" description="Helical" evidence="6">
    <location>
        <begin position="12"/>
        <end position="31"/>
    </location>
</feature>
<accession>A0A4R5CHW3</accession>
<keyword evidence="3" id="KW-0597">Phosphoprotein</keyword>
<dbReference type="Gene3D" id="3.30.565.10">
    <property type="entry name" value="Histidine kinase-like ATPase, C-terminal domain"/>
    <property type="match status" value="1"/>
</dbReference>
<feature type="transmembrane region" description="Helical" evidence="6">
    <location>
        <begin position="275"/>
        <end position="295"/>
    </location>
</feature>
<evidence type="ECO:0000256" key="6">
    <source>
        <dbReference type="SAM" id="Phobius"/>
    </source>
</evidence>
<dbReference type="CDD" id="cd00082">
    <property type="entry name" value="HisKA"/>
    <property type="match status" value="1"/>
</dbReference>
<dbReference type="InterPro" id="IPR036097">
    <property type="entry name" value="HisK_dim/P_sf"/>
</dbReference>
<evidence type="ECO:0000259" key="9">
    <source>
        <dbReference type="SMART" id="SM00448"/>
    </source>
</evidence>
<evidence type="ECO:0000313" key="11">
    <source>
        <dbReference type="Proteomes" id="UP000295479"/>
    </source>
</evidence>
<dbReference type="SMART" id="SM00448">
    <property type="entry name" value="REC"/>
    <property type="match status" value="1"/>
</dbReference>
<dbReference type="GO" id="GO:0009927">
    <property type="term" value="F:histidine phosphotransfer kinase activity"/>
    <property type="evidence" value="ECO:0007669"/>
    <property type="project" value="TreeGrafter"/>
</dbReference>
<dbReference type="AlphaFoldDB" id="A0A4R5CHW3"/>
<keyword evidence="6" id="KW-0812">Transmembrane</keyword>
<dbReference type="RefSeq" id="WP_132000485.1">
    <property type="nucleotide sequence ID" value="NZ_SMFK01000001.1"/>
</dbReference>
<evidence type="ECO:0000256" key="1">
    <source>
        <dbReference type="ARBA" id="ARBA00000085"/>
    </source>
</evidence>
<evidence type="ECO:0000256" key="2">
    <source>
        <dbReference type="ARBA" id="ARBA00012438"/>
    </source>
</evidence>
<gene>
    <name evidence="10" type="ORF">E0F76_01040</name>
</gene>
<dbReference type="OrthoDB" id="1046984at2"/>
<keyword evidence="6" id="KW-1133">Transmembrane helix</keyword>
<dbReference type="Gene3D" id="1.20.120.160">
    <property type="entry name" value="HPT domain"/>
    <property type="match status" value="1"/>
</dbReference>
<dbReference type="Pfam" id="PF00072">
    <property type="entry name" value="Response_reg"/>
    <property type="match status" value="1"/>
</dbReference>
<sequence length="809" mass="90825">MDKKNYIPVKYLIGYLIIIALFISVVWFLYAENKHFANTQKENVLESSTILKVSNLLTEINKTENLARVAIQSNKASNFKKYLDKSSALYITIDSLKRHLPSQNQIILLDSVKVLLTKKTKNIEKLKSIKNRTEGETAVTNAIVDLTKMEASLRKLEIKDFVKHPSQMGSYQRDVLNKYISYLNQNIPDDSSNTLTKKATDSILMVSKKLLNEVKIKTEQKKQLMSNEENALSKNELLISKQLQKVLTVIETEIIKNSTESYLDREKSLGKTNQIVTTAAIIGLLLALLFLIIILNDFSKSQLYKKQLEAANANTQKILSSREQLIATVSHDLKTPLSTIIGYTELLTNTPLNNKQQHFVENVKGSSNYIAQLVQDLLDFTQIEAGKIAVEKVSFSLPKIIGEVAESISSVYQSKSIELTLNISPELQQNIIGDPFRLRQIITNVIGNSFKFTEKGFIKIEASINSSLKTITILVEDSGIGIAEQSQQLIFEEFTQANEHIEKEYGGTGLGLTISKKIAHILGGDLSLSSELGKGTTIKIEMPLFFDEAVSMKNASLSTYLPTQVKVVVIDDDVNLLKLTAEVLKQNQFVPIPFTLATDALDWIANNSFDCILTDIQMPIMDGFSFVQELKKRANTNYKNQAVIAITGKNDLDLDGYRKRGFTTVIHKPYSPTTLIQIVEAIVNREEVAHAANVIEPKMPHETYTLDNIKAFLPNEKESLIEVIQSFMDSTADNLKTLEQAIILGNQAESKNSAHKMNPMFKQIRAHEISVILDQLELKDNSLAEITSLFETVKPKIMTLFELLKKEIN</sequence>
<dbReference type="CDD" id="cd16922">
    <property type="entry name" value="HATPase_EvgS-ArcB-TorS-like"/>
    <property type="match status" value="1"/>
</dbReference>
<comment type="caution">
    <text evidence="10">The sequence shown here is derived from an EMBL/GenBank/DDBJ whole genome shotgun (WGS) entry which is preliminary data.</text>
</comment>
<keyword evidence="11" id="KW-1185">Reference proteome</keyword>
<dbReference type="SMART" id="SM00388">
    <property type="entry name" value="HisKA"/>
    <property type="match status" value="1"/>
</dbReference>
<evidence type="ECO:0000256" key="3">
    <source>
        <dbReference type="ARBA" id="ARBA00022553"/>
    </source>
</evidence>
<keyword evidence="6" id="KW-0472">Membrane</keyword>
<dbReference type="SUPFAM" id="SSF47384">
    <property type="entry name" value="Homodimeric domain of signal transducing histidine kinase"/>
    <property type="match status" value="1"/>
</dbReference>
<evidence type="ECO:0000256" key="4">
    <source>
        <dbReference type="ARBA" id="ARBA00022679"/>
    </source>
</evidence>
<dbReference type="InterPro" id="IPR011006">
    <property type="entry name" value="CheY-like_superfamily"/>
</dbReference>
<dbReference type="Gene3D" id="1.10.287.130">
    <property type="match status" value="1"/>
</dbReference>
<dbReference type="GO" id="GO:0005886">
    <property type="term" value="C:plasma membrane"/>
    <property type="evidence" value="ECO:0007669"/>
    <property type="project" value="TreeGrafter"/>
</dbReference>
<dbReference type="InterPro" id="IPR036641">
    <property type="entry name" value="HPT_dom_sf"/>
</dbReference>
<protein>
    <recommendedName>
        <fullName evidence="2">histidine kinase</fullName>
        <ecNumber evidence="2">2.7.13.3</ecNumber>
    </recommendedName>
</protein>
<comment type="catalytic activity">
    <reaction evidence="1">
        <text>ATP + protein L-histidine = ADP + protein N-phospho-L-histidine.</text>
        <dbReference type="EC" id="2.7.13.3"/>
    </reaction>
</comment>
<dbReference type="SMART" id="SM00387">
    <property type="entry name" value="HATPase_c"/>
    <property type="match status" value="1"/>
</dbReference>
<dbReference type="SUPFAM" id="SSF47226">
    <property type="entry name" value="Histidine-containing phosphotransfer domain, HPT domain"/>
    <property type="match status" value="1"/>
</dbReference>
<dbReference type="EC" id="2.7.13.3" evidence="2"/>
<evidence type="ECO:0000256" key="5">
    <source>
        <dbReference type="ARBA" id="ARBA00022777"/>
    </source>
</evidence>
<dbReference type="Pfam" id="PF00512">
    <property type="entry name" value="HisKA"/>
    <property type="match status" value="1"/>
</dbReference>
<feature type="domain" description="Histidine kinase/HSP90-like ATPase" evidence="7">
    <location>
        <begin position="433"/>
        <end position="546"/>
    </location>
</feature>
<dbReference type="Proteomes" id="UP000295479">
    <property type="component" value="Unassembled WGS sequence"/>
</dbReference>
<dbReference type="InterPro" id="IPR003594">
    <property type="entry name" value="HATPase_dom"/>
</dbReference>
<dbReference type="PANTHER" id="PTHR43047:SF72">
    <property type="entry name" value="OSMOSENSING HISTIDINE PROTEIN KINASE SLN1"/>
    <property type="match status" value="1"/>
</dbReference>
<keyword evidence="4" id="KW-0808">Transferase</keyword>
<dbReference type="SUPFAM" id="SSF52172">
    <property type="entry name" value="CheY-like"/>
    <property type="match status" value="1"/>
</dbReference>
<evidence type="ECO:0000259" key="7">
    <source>
        <dbReference type="SMART" id="SM00387"/>
    </source>
</evidence>
<dbReference type="PANTHER" id="PTHR43047">
    <property type="entry name" value="TWO-COMPONENT HISTIDINE PROTEIN KINASE"/>
    <property type="match status" value="1"/>
</dbReference>
<dbReference type="Gene3D" id="3.40.50.2300">
    <property type="match status" value="1"/>
</dbReference>
<dbReference type="SUPFAM" id="SSF55874">
    <property type="entry name" value="ATPase domain of HSP90 chaperone/DNA topoisomerase II/histidine kinase"/>
    <property type="match status" value="1"/>
</dbReference>
<dbReference type="InterPro" id="IPR003661">
    <property type="entry name" value="HisK_dim/P_dom"/>
</dbReference>
<keyword evidence="5" id="KW-0418">Kinase</keyword>
<proteinExistence type="predicted"/>
<dbReference type="InterPro" id="IPR004358">
    <property type="entry name" value="Sig_transdc_His_kin-like_C"/>
</dbReference>
<feature type="domain" description="Signal transduction histidine kinase dimerisation/phosphoacceptor" evidence="8">
    <location>
        <begin position="321"/>
        <end position="386"/>
    </location>
</feature>
<name>A0A4R5CHW3_9FLAO</name>
<dbReference type="InterPro" id="IPR001789">
    <property type="entry name" value="Sig_transdc_resp-reg_receiver"/>
</dbReference>
<dbReference type="GO" id="GO:0000155">
    <property type="term" value="F:phosphorelay sensor kinase activity"/>
    <property type="evidence" value="ECO:0007669"/>
    <property type="project" value="InterPro"/>
</dbReference>
<evidence type="ECO:0000313" key="10">
    <source>
        <dbReference type="EMBL" id="TDD99345.1"/>
    </source>
</evidence>
<dbReference type="EMBL" id="SMFK01000001">
    <property type="protein sequence ID" value="TDD99345.1"/>
    <property type="molecule type" value="Genomic_DNA"/>
</dbReference>
<dbReference type="FunFam" id="3.30.565.10:FF:000010">
    <property type="entry name" value="Sensor histidine kinase RcsC"/>
    <property type="match status" value="1"/>
</dbReference>
<organism evidence="10 11">
    <name type="scientific">Flavobacterium cellulosilyticum</name>
    <dbReference type="NCBI Taxonomy" id="2541731"/>
    <lineage>
        <taxon>Bacteria</taxon>
        <taxon>Pseudomonadati</taxon>
        <taxon>Bacteroidota</taxon>
        <taxon>Flavobacteriia</taxon>
        <taxon>Flavobacteriales</taxon>
        <taxon>Flavobacteriaceae</taxon>
        <taxon>Flavobacterium</taxon>
    </lineage>
</organism>